<accession>A0ACC5Y5M4</accession>
<sequence length="3346" mass="384081">MIAAAFLVLLRPLSLQCLLLLILLLVGTVATIVFLCCWHRRLRHEKIPIKSVFSRRSRSRAGLRTHHFRSEGFRHSPRHGRRSVRARVCEERPVVDPAESEPDSISAVRKRKVTKRVQPDFYHSVQVTPTRRPSTGSGNTSLRCSMSSSADFSDEDDYSVRSGCVSPAPGDTLPWNLPRHERSKRKIHGGSVLDPAERAVLRIADERDRVQKKTFTKWINQHLLKVRKHVNDLYEDLRDGHNLISLLEVLSGDKLPREKGRMRFHRLQNVQIALDYLKRRQVKLVNIRNDDITDGNPKLTLGLIWTIILHFQISDIHVTGESEDMTAKERLLLWSQQMTEGYVGVHCDNFTTSWKDGRLFNAIIHKHRPDLVDMRKISTQSSRTNLEHAFTVAEQLGVARLLDPEDVDVTSPDEKSVITYVSTLYDVFPKVPEGVEGISANDIDVKWVDYQNMVNYLSQWIKHNVSVMSDRNFPVNPVELKALYLQYLHFKESEIPLKENEKTKIKHLYKMLEVWIEFGRIQLPEGYHPNDVEKEWGKLIVAMLEREKSLRPEVDRLEMLQQIADRVKRDCVAGEDKLALTRASLQSDIKRLESGIQLQNEPEIAGYLLECENLLRQQVVDIQILLDGKFYLADQLVQRVSKLRDDLLTLRTECSSVYSKGRSLSTEQTKMMISGITQSLNSGFSQNLNVGLSPALTPGSALSSSFTPAMTPALTPAMTPGLTPALTPAMTPGLTPALIPGLQPTLRVGGSMEPGILQHMKHMQIRKPMLKSSLFDPSLSEEEVNMKFVQDLLNWVEEMQVQLDQGEWGSDLPSVESHLENHRNVHKAIEDFQMSIKEAKMSEIQMTHPLKQSYSDKLGLLESQYGRLLNSTKERQRHLDSLHNFVSHATQELIWLNEKEEEEVAFDWSERNSNVSRKKDYHAELMRELDEKEGAIKSVQDQADILLQQNHPARLTIEAYKAAMQTQWSWILQLCYCVEQHLKENVTYFEFFNDAKESLDYLKSLQDSITRKYGCDRTSSLHRLEDLIQESMDEKEQLLHYRSTVAGLVGRAKSVVQLKPRNPENPVRTSLPVKAICDYRQIEITIYKDDECVLANNSHRAKWKVISPSGNEAMVPSVCFTVPPPNKEAAEMASRIEQLYQKVLALWHRSHVNMKSVVSWHYLMMDIRNIRKSTVASIKTMLPGEHQQVLSSLQSHFEEFLEDSEESEVFTVADCTQLEREVLASKEFYEELLKSAEREEHEESVYNLFISEVRNFRMRVEAHEEQLIRQIRSPLERDDLKAIMQRIIDQERKKAELDRLNEDLEVLREKCESFLRQAANSPSVPTLSSELNVLTQSMAQVYSMCSIYLEKLKTVSLVVKHSQGAEALVKLYEGKLCEEDAVNGDIRSVDAVMSTLKQWRSEIDDRRDVFHDLEDELQKARAISDRMFKTHNERDFDLDWHKEKAQQLGERWRNVHSQIENRLRDLEGISKSLKYYKDAYSSLDEWSKEMEANQLKTQENQPEDSKALAELLNQQKVLVAEIERKQSKIEECQKYSEQYSAGVKDYELQLMTYRAMVDSQHKSPVKRRRMQSSSDTIQQEFMDLRTRYTALVTLMTQYVKFASETLKRAEEDERRTCMDKAEYRSWLDSMELQKMASEEEISRLKRQVLELEASLSDRQQQLDILGGELEMQKKCIEELNVQKTKAEYEAKQYRVELEGAVRSKTAIEQELKNSRQLFQQAEAKQLSLEESLRMLRKNIEESTLARRKLEDHLRRKDNDVQDLEEHRRSLERELKTKEGAEANLLSQVRLMELDLAQKSESRLVHGESRKEVIKKSIISISAPEAEALQVKVDELMMGKKKAETEIKALKSELNSVLMQKNMADEKAQRFKELLDDANNRLMKLQVEMESDRNSIRQKSDELRQEASELKKSVYIFQEQVKSLQRDKSSLEHRVLFHKTEVDGLKEQLKISQGKLLQWSTSEQENCQKLRSLEEELSTKQVEGEQMKFKMNELNRINQLLEGDIRHLTVSIESFQQEKLHSEQKIKTLKNETENLKEQLQKAKEEVSIKTRIENDLQLKVKNLELELQKSDLQVTQLTKKVEELRRTMLDNERSVKNLNTELDKANMDIGSKDQQISILKSQAESTKSQLKIIEEELLKKTQTSHELQLKLRDYNEEVKKTSEFQQKVKTLNATITNYETEIRNLKAELTSISLEKNLANQKVQEHKVEINNLNVALQKAKTETQKESSEGKKNVAKLRELENELIRCRQTISRMSGTSEKATVNLKLDISTLQREKQAADQKLQALKTEFDELNSTLKKTKDELLRVTQEGKKNQSKIKELETELQKNRLIIKEINSNSDKYTENLQQECSNLLKEKGTAEEKITTLTAETSQLKMKLDHTLEDLRQKQKETAAAKLRSQMLEDQLENCKRMLEDLKGKLELQKKGYETQLQLVQNEMEQKLALQESRMKLECDRKSKERLHSAETIERDNQQLLQEIEKLKTLHLNAMKAKQEAQKQLDSMSSQLEQSKKQKGALDLELLKAKSKITELETEKIRVKSSISQLDNIRRENSEETSRLKQMLTETKQKLMMAENEAKSSKDQIASYIKEVKTLQEKNLKLEVTYSSEIKRLKELEGVNQVSHQCAKDGELAKLKTELMLTQKIVSSYEEAKQNLEEELKKMKVTSEIATLKKDKVLEELKIVKQDKMVPLDKTPHELRITENSILNSSTQEQLSNLSTTNQSNLSEQKFTSRSSSRSDKSKSEKNQSVTFNITATDDFDNSAPVSSMMSKQRESSSSKLQGLRGRVSIEKLIKTKIITEEIALKLKTGLITMEEVQASLAQFTGKPVSIAGIYIESGKKKMSFMDAAEAGIMAKTYAIEFLEAQAATGAIIDPITGESYSAVDAIDKGIVGEELKDRITDADKAVSGYPHGGKLLSVFQAMEERILDRHRGKGILETQIATGGLIHPLIGMRVPPDCAIEQGLINQAILQTLFDPITNPKSFHNPETGQRAYYNELLKLCVYDVSSGVYLLPFGNDHISSFTPASTHRVSVINSSTGAEMSTYEAYKANLIDKRIYLFLSQQESEWQETTVIDSSGKLLHILTDQKSGRQFCIENALSLKILQTSELKSYRSGQMSICELADLLISRKVVLKNKHSPIAGLWDVTFKKRLSIFKGFQQNLVDRLTAFKLLEGQACTGGICDPSSGDRFPIADALHRGLLDESFARPLHQYEQAYYGIVYPQTGKTLTVGQAMHENLFPKDIGLRCLEYQLTTGGLMDPESHNRVSLEEGVKSCLIDKATAAQLKDDHPHAKNITCPKTKRKISFKEALEKGVFDSHTGLLLLDATKLHSIGATSSFQYIWTYRHF</sequence>
<dbReference type="Proteomes" id="UP000830395">
    <property type="component" value="Chromosome 3"/>
</dbReference>
<keyword evidence="2" id="KW-1185">Reference proteome</keyword>
<evidence type="ECO:0000313" key="2">
    <source>
        <dbReference type="Proteomes" id="UP000830395"/>
    </source>
</evidence>
<organism evidence="1 2">
    <name type="scientific">Pangasius djambal</name>
    <dbReference type="NCBI Taxonomy" id="1691987"/>
    <lineage>
        <taxon>Eukaryota</taxon>
        <taxon>Metazoa</taxon>
        <taxon>Chordata</taxon>
        <taxon>Craniata</taxon>
        <taxon>Vertebrata</taxon>
        <taxon>Euteleostomi</taxon>
        <taxon>Actinopterygii</taxon>
        <taxon>Neopterygii</taxon>
        <taxon>Teleostei</taxon>
        <taxon>Ostariophysi</taxon>
        <taxon>Siluriformes</taxon>
        <taxon>Pangasiidae</taxon>
        <taxon>Pangasius</taxon>
    </lineage>
</organism>
<name>A0ACC5Y5M4_9TELE</name>
<comment type="caution">
    <text evidence="1">The sequence shown here is derived from an EMBL/GenBank/DDBJ whole genome shotgun (WGS) entry which is preliminary data.</text>
</comment>
<protein>
    <submittedName>
        <fullName evidence="1">Uncharacterized protein</fullName>
    </submittedName>
</protein>
<evidence type="ECO:0000313" key="1">
    <source>
        <dbReference type="EMBL" id="MCJ8730923.1"/>
    </source>
</evidence>
<gene>
    <name evidence="1" type="ORF">PDJAM_G00189720</name>
</gene>
<proteinExistence type="predicted"/>
<reference evidence="1" key="1">
    <citation type="submission" date="2020-02" db="EMBL/GenBank/DDBJ databases">
        <title>Genome sequencing of the panga catfish, Pangasius djambal.</title>
        <authorList>
            <person name="Wen M."/>
            <person name="Zahm M."/>
            <person name="Roques C."/>
            <person name="Cabau C."/>
            <person name="Klopp C."/>
            <person name="Donnadieu C."/>
            <person name="Jouanno E."/>
            <person name="Avarre J.-C."/>
            <person name="Campet M."/>
            <person name="Ha T."/>
            <person name="Dugue R."/>
            <person name="Lampietro C."/>
            <person name="Louis A."/>
            <person name="Herpin A."/>
            <person name="Echchiki A."/>
            <person name="Berthelot C."/>
            <person name="Parey E."/>
            <person name="Roest-Crollius H."/>
            <person name="Braasch I."/>
            <person name="Postlethwait J.H."/>
            <person name="Bobe J."/>
            <person name="Montfort J."/>
            <person name="Bouchez O."/>
            <person name="Begum T."/>
            <person name="Schartl M."/>
            <person name="Gustiano R."/>
            <person name="Guiguen Y."/>
        </authorList>
    </citation>
    <scope>NUCLEOTIDE SEQUENCE</scope>
    <source>
        <strain evidence="1">Pdj_M5554</strain>
    </source>
</reference>
<dbReference type="EMBL" id="CM040977">
    <property type="protein sequence ID" value="MCJ8730923.1"/>
    <property type="molecule type" value="Genomic_DNA"/>
</dbReference>